<organism evidence="2 3">
    <name type="scientific">Acacia crassicarpa</name>
    <name type="common">northern wattle</name>
    <dbReference type="NCBI Taxonomy" id="499986"/>
    <lineage>
        <taxon>Eukaryota</taxon>
        <taxon>Viridiplantae</taxon>
        <taxon>Streptophyta</taxon>
        <taxon>Embryophyta</taxon>
        <taxon>Tracheophyta</taxon>
        <taxon>Spermatophyta</taxon>
        <taxon>Magnoliopsida</taxon>
        <taxon>eudicotyledons</taxon>
        <taxon>Gunneridae</taxon>
        <taxon>Pentapetalae</taxon>
        <taxon>rosids</taxon>
        <taxon>fabids</taxon>
        <taxon>Fabales</taxon>
        <taxon>Fabaceae</taxon>
        <taxon>Caesalpinioideae</taxon>
        <taxon>mimosoid clade</taxon>
        <taxon>Acacieae</taxon>
        <taxon>Acacia</taxon>
    </lineage>
</organism>
<dbReference type="SUPFAM" id="SSF56219">
    <property type="entry name" value="DNase I-like"/>
    <property type="match status" value="1"/>
</dbReference>
<dbReference type="InterPro" id="IPR012337">
    <property type="entry name" value="RNaseH-like_sf"/>
</dbReference>
<proteinExistence type="predicted"/>
<gene>
    <name evidence="2" type="ORF">QN277_027981</name>
</gene>
<sequence>MTNIVAWNCRGACSSDFAHQIRLLCRNSNPCLVFLSETKSASVAHFRALEKLGFDGLHLVPSIGRSAGLAVAWKKDRISVSVLNSDRQFIHLSCSVSGMPLFLLTAVYSVPISCLKGRLWADLFRLSTESSNPWAVIGDFNDILHVDERSGGADANLFRMRLFHDRIFACGLSDMGFCGPKFTWRGPKNGNHLRLFERLDRALANTNFLSCFSECYLQVLPRTTFSDHNPLCLCFGNNSGLQAGGKPFRFEAMWLTHDNYGEFLSNNWPAEDEINSALSRFKDSVEIWNKDIFGFVEKKIHIIMRRLGGIQKSRNYPHSPFLCNLEKELQVDLHRLLKLEEIKWFQKSRSEWISKGDRNTRYYHLKSKMRRRRNRITSLKSLEGSWVSNESDLKHMVVCYFKSMYLDDSHSPSNLSTLSSFPSIDRATAGNMASIPSDDEIKQAVFSMGNYKAPGIDGFPPIFYKNNWATVGPSLCAFVKKVFQGSISVEESNKTLIALIPKRNNPELVTHFRPISLCTVHYKCVAKIITHRLKGVINELVSPFQASFIQGRHIQDNIIIGQELLHIMSRNRSRRGLMAMKIDLEKAYDRIRWEFLQQVLIEAGFEDDFIHLIIHCVSSVSFNVIWNGSQTEFFCPQRGLRQGDPISPLLFVLCMDKLSHVICDAVDDGSWKPMATSKQGPKVSHLMFADDLLLFGVATEAQAACMMDCLDVFSKASGAKVNPTKSSIFFSPKVSNLSKQIIKDVTHMKVSSDIGKYLGFPLSRNRRKKDTFNYIIERVRNKLSAWKVNCLSTAGRITIAKSVLSSIPLYPMQVARIPRSICLQVERLQRNFIWGHDESQHKFHPVGWDSITRPKDFGGLGLRRLSSFNQACGAKLAWKLVVGAKGLWADVLQSRYMLRDDDSLLTSRPGDSTLWRFIASHREIVDKGAKWQIRNGRTVKFFTDAWLLQGFYISDFCNRPLSPEEINSHVADWVSNGSWDFSRLDGCVLPSIIQKLMAVLPPRAGSGNDLLVWGASNDGVFSIRSTYFMIEPNPPQTSFPLSKVIWSWKGAERIKVFMWMASLNRLPTNVRRSYWAPTSALCTTCNAAAEDTLHILRDCPFASRMWTSLISPRFVSAFFSAGLSDWFALNLKNSLGRNMGSSWHIIFGVGVWKLWNWRNLSIFETGFVRPPNPATIIMSSWRSFAMFPELICTVTASSRTVLPSVCWCRPPENWAKLNVDGAVSLRTSLAGCGGVVRNHHGEWIAGFAKSIGVCNSYMAEEWAIYEGLNSAWDLGLRKVVVESDAGDLVTNLLNLDSSTGSLLAIRIKELLAREWTVVLCHVNRECNRIADALAKIGLSKSVILGECPMFLREWVDCECLGLISPML</sequence>
<dbReference type="CDD" id="cd06222">
    <property type="entry name" value="RNase_H_like"/>
    <property type="match status" value="1"/>
</dbReference>
<dbReference type="Gene3D" id="3.60.10.10">
    <property type="entry name" value="Endonuclease/exonuclease/phosphatase"/>
    <property type="match status" value="1"/>
</dbReference>
<dbReference type="Proteomes" id="UP001293593">
    <property type="component" value="Unassembled WGS sequence"/>
</dbReference>
<feature type="domain" description="Reverse transcriptase" evidence="1">
    <location>
        <begin position="481"/>
        <end position="762"/>
    </location>
</feature>
<dbReference type="InterPro" id="IPR026960">
    <property type="entry name" value="RVT-Znf"/>
</dbReference>
<dbReference type="PANTHER" id="PTHR33116:SF75">
    <property type="entry name" value="RIBONUCLEASE H PROTEIN"/>
    <property type="match status" value="1"/>
</dbReference>
<evidence type="ECO:0000259" key="1">
    <source>
        <dbReference type="PROSITE" id="PS50878"/>
    </source>
</evidence>
<comment type="caution">
    <text evidence="2">The sequence shown here is derived from an EMBL/GenBank/DDBJ whole genome shotgun (WGS) entry which is preliminary data.</text>
</comment>
<dbReference type="Pfam" id="PF13456">
    <property type="entry name" value="RVT_3"/>
    <property type="match status" value="1"/>
</dbReference>
<dbReference type="InterPro" id="IPR000477">
    <property type="entry name" value="RT_dom"/>
</dbReference>
<dbReference type="Pfam" id="PF03372">
    <property type="entry name" value="Exo_endo_phos"/>
    <property type="match status" value="1"/>
</dbReference>
<dbReference type="Pfam" id="PF13966">
    <property type="entry name" value="zf-RVT"/>
    <property type="match status" value="1"/>
</dbReference>
<accession>A0AAE1MEP3</accession>
<dbReference type="GO" id="GO:0004523">
    <property type="term" value="F:RNA-DNA hybrid ribonuclease activity"/>
    <property type="evidence" value="ECO:0007669"/>
    <property type="project" value="InterPro"/>
</dbReference>
<name>A0AAE1MEP3_9FABA</name>
<evidence type="ECO:0000313" key="3">
    <source>
        <dbReference type="Proteomes" id="UP001293593"/>
    </source>
</evidence>
<dbReference type="InterPro" id="IPR005135">
    <property type="entry name" value="Endo/exonuclease/phosphatase"/>
</dbReference>
<dbReference type="InterPro" id="IPR036397">
    <property type="entry name" value="RNaseH_sf"/>
</dbReference>
<dbReference type="Pfam" id="PF00078">
    <property type="entry name" value="RVT_1"/>
    <property type="match status" value="1"/>
</dbReference>
<dbReference type="InterPro" id="IPR043502">
    <property type="entry name" value="DNA/RNA_pol_sf"/>
</dbReference>
<dbReference type="GO" id="GO:0003676">
    <property type="term" value="F:nucleic acid binding"/>
    <property type="evidence" value="ECO:0007669"/>
    <property type="project" value="InterPro"/>
</dbReference>
<dbReference type="InterPro" id="IPR044730">
    <property type="entry name" value="RNase_H-like_dom_plant"/>
</dbReference>
<dbReference type="SUPFAM" id="SSF56672">
    <property type="entry name" value="DNA/RNA polymerases"/>
    <property type="match status" value="1"/>
</dbReference>
<evidence type="ECO:0000313" key="2">
    <source>
        <dbReference type="EMBL" id="KAK4262419.1"/>
    </source>
</evidence>
<dbReference type="PROSITE" id="PS50878">
    <property type="entry name" value="RT_POL"/>
    <property type="match status" value="1"/>
</dbReference>
<reference evidence="2" key="1">
    <citation type="submission" date="2023-10" db="EMBL/GenBank/DDBJ databases">
        <title>Chromosome-level genome of the transformable northern wattle, Acacia crassicarpa.</title>
        <authorList>
            <person name="Massaro I."/>
            <person name="Sinha N.R."/>
            <person name="Poethig S."/>
            <person name="Leichty A.R."/>
        </authorList>
    </citation>
    <scope>NUCLEOTIDE SEQUENCE</scope>
    <source>
        <strain evidence="2">Acra3RX</strain>
        <tissue evidence="2">Leaf</tissue>
    </source>
</reference>
<dbReference type="Gene3D" id="3.30.420.10">
    <property type="entry name" value="Ribonuclease H-like superfamily/Ribonuclease H"/>
    <property type="match status" value="1"/>
</dbReference>
<dbReference type="CDD" id="cd01650">
    <property type="entry name" value="RT_nLTR_like"/>
    <property type="match status" value="1"/>
</dbReference>
<dbReference type="PANTHER" id="PTHR33116">
    <property type="entry name" value="REVERSE TRANSCRIPTASE ZINC-BINDING DOMAIN-CONTAINING PROTEIN-RELATED-RELATED"/>
    <property type="match status" value="1"/>
</dbReference>
<protein>
    <recommendedName>
        <fullName evidence="1">Reverse transcriptase domain-containing protein</fullName>
    </recommendedName>
</protein>
<keyword evidence="3" id="KW-1185">Reference proteome</keyword>
<dbReference type="InterPro" id="IPR002156">
    <property type="entry name" value="RNaseH_domain"/>
</dbReference>
<dbReference type="InterPro" id="IPR036691">
    <property type="entry name" value="Endo/exonu/phosph_ase_sf"/>
</dbReference>
<dbReference type="EMBL" id="JAWXYG010000009">
    <property type="protein sequence ID" value="KAK4262419.1"/>
    <property type="molecule type" value="Genomic_DNA"/>
</dbReference>
<dbReference type="SUPFAM" id="SSF53098">
    <property type="entry name" value="Ribonuclease H-like"/>
    <property type="match status" value="1"/>
</dbReference>